<protein>
    <recommendedName>
        <fullName evidence="5">Ankyrin</fullName>
    </recommendedName>
</protein>
<evidence type="ECO:0000256" key="1">
    <source>
        <dbReference type="PROSITE-ProRule" id="PRU00023"/>
    </source>
</evidence>
<evidence type="ECO:0000313" key="4">
    <source>
        <dbReference type="Proteomes" id="UP001321760"/>
    </source>
</evidence>
<organism evidence="3 4">
    <name type="scientific">Podospora aff. communis PSN243</name>
    <dbReference type="NCBI Taxonomy" id="3040156"/>
    <lineage>
        <taxon>Eukaryota</taxon>
        <taxon>Fungi</taxon>
        <taxon>Dikarya</taxon>
        <taxon>Ascomycota</taxon>
        <taxon>Pezizomycotina</taxon>
        <taxon>Sordariomycetes</taxon>
        <taxon>Sordariomycetidae</taxon>
        <taxon>Sordariales</taxon>
        <taxon>Podosporaceae</taxon>
        <taxon>Podospora</taxon>
    </lineage>
</organism>
<comment type="caution">
    <text evidence="3">The sequence shown here is derived from an EMBL/GenBank/DDBJ whole genome shotgun (WGS) entry which is preliminary data.</text>
</comment>
<evidence type="ECO:0008006" key="5">
    <source>
        <dbReference type="Google" id="ProtNLM"/>
    </source>
</evidence>
<feature type="region of interest" description="Disordered" evidence="2">
    <location>
        <begin position="426"/>
        <end position="447"/>
    </location>
</feature>
<dbReference type="Gene3D" id="1.25.40.20">
    <property type="entry name" value="Ankyrin repeat-containing domain"/>
    <property type="match status" value="1"/>
</dbReference>
<sequence length="460" mass="51747">MRRLIDPEEYRRACGLADDQELPIVAISGGHLLYEEIMHPDECFLKTSARFFLGQMTLDKYFDRLVGHLKIGATLHEPDKWEANAQHYLSHDLIGACIKLWMQNKDFAPLDASSTARLKELCIAAYCSETVEDIIRESTAAGVPVESAPPEWIDIITVIAYARRRVKLVQHLATSYQTPAKVSTFEKLSGGHIRYIRISLENTDFQHSPCTASSRLMEILMWTSLIRSGWVHSPIPHDRHGIGSKGIRGVLNELLSHWTPEDHHLRSSPEVKEFCEALHAIDFMLDISAIASFLSPGKDWGEGLTERSVGCDLKTAEMFLDLFPLSRLEEGGYNSSFATFSPPLRLGCSHALMKSVAEWGVDNPDRLSMMKMLLERGCYVNDRYPKWECLVGPEEPGQNDTVLHVVAARGDRELAYLLLKHGAEKDGRAGQGRDLDTSPAQRARSRGFVETAERIERYQG</sequence>
<feature type="compositionally biased region" description="Basic and acidic residues" evidence="2">
    <location>
        <begin position="426"/>
        <end position="436"/>
    </location>
</feature>
<dbReference type="SUPFAM" id="SSF48403">
    <property type="entry name" value="Ankyrin repeat"/>
    <property type="match status" value="1"/>
</dbReference>
<dbReference type="InterPro" id="IPR036770">
    <property type="entry name" value="Ankyrin_rpt-contain_sf"/>
</dbReference>
<dbReference type="InterPro" id="IPR002110">
    <property type="entry name" value="Ankyrin_rpt"/>
</dbReference>
<keyword evidence="4" id="KW-1185">Reference proteome</keyword>
<dbReference type="SMART" id="SM00248">
    <property type="entry name" value="ANK"/>
    <property type="match status" value="2"/>
</dbReference>
<dbReference type="Proteomes" id="UP001321760">
    <property type="component" value="Unassembled WGS sequence"/>
</dbReference>
<gene>
    <name evidence="3" type="ORF">QBC34DRAFT_402785</name>
</gene>
<accession>A0AAV9GR12</accession>
<reference evidence="3" key="2">
    <citation type="submission" date="2023-05" db="EMBL/GenBank/DDBJ databases">
        <authorList>
            <consortium name="Lawrence Berkeley National Laboratory"/>
            <person name="Steindorff A."/>
            <person name="Hensen N."/>
            <person name="Bonometti L."/>
            <person name="Westerberg I."/>
            <person name="Brannstrom I.O."/>
            <person name="Guillou S."/>
            <person name="Cros-Aarteil S."/>
            <person name="Calhoun S."/>
            <person name="Haridas S."/>
            <person name="Kuo A."/>
            <person name="Mondo S."/>
            <person name="Pangilinan J."/>
            <person name="Riley R."/>
            <person name="Labutti K."/>
            <person name="Andreopoulos B."/>
            <person name="Lipzen A."/>
            <person name="Chen C."/>
            <person name="Yanf M."/>
            <person name="Daum C."/>
            <person name="Ng V."/>
            <person name="Clum A."/>
            <person name="Ohm R."/>
            <person name="Martin F."/>
            <person name="Silar P."/>
            <person name="Natvig D."/>
            <person name="Lalanne C."/>
            <person name="Gautier V."/>
            <person name="Ament-Velasquez S.L."/>
            <person name="Kruys A."/>
            <person name="Hutchinson M.I."/>
            <person name="Powell A.J."/>
            <person name="Barry K."/>
            <person name="Miller A.N."/>
            <person name="Grigoriev I.V."/>
            <person name="Debuchy R."/>
            <person name="Gladieux P."/>
            <person name="Thoren M.H."/>
            <person name="Johannesson H."/>
        </authorList>
    </citation>
    <scope>NUCLEOTIDE SEQUENCE</scope>
    <source>
        <strain evidence="3">PSN243</strain>
    </source>
</reference>
<dbReference type="PROSITE" id="PS50088">
    <property type="entry name" value="ANK_REPEAT"/>
    <property type="match status" value="1"/>
</dbReference>
<feature type="repeat" description="ANK" evidence="1">
    <location>
        <begin position="398"/>
        <end position="430"/>
    </location>
</feature>
<reference evidence="3" key="1">
    <citation type="journal article" date="2023" name="Mol. Phylogenet. Evol.">
        <title>Genome-scale phylogeny and comparative genomics of the fungal order Sordariales.</title>
        <authorList>
            <person name="Hensen N."/>
            <person name="Bonometti L."/>
            <person name="Westerberg I."/>
            <person name="Brannstrom I.O."/>
            <person name="Guillou S."/>
            <person name="Cros-Aarteil S."/>
            <person name="Calhoun S."/>
            <person name="Haridas S."/>
            <person name="Kuo A."/>
            <person name="Mondo S."/>
            <person name="Pangilinan J."/>
            <person name="Riley R."/>
            <person name="LaButti K."/>
            <person name="Andreopoulos B."/>
            <person name="Lipzen A."/>
            <person name="Chen C."/>
            <person name="Yan M."/>
            <person name="Daum C."/>
            <person name="Ng V."/>
            <person name="Clum A."/>
            <person name="Steindorff A."/>
            <person name="Ohm R.A."/>
            <person name="Martin F."/>
            <person name="Silar P."/>
            <person name="Natvig D.O."/>
            <person name="Lalanne C."/>
            <person name="Gautier V."/>
            <person name="Ament-Velasquez S.L."/>
            <person name="Kruys A."/>
            <person name="Hutchinson M.I."/>
            <person name="Powell A.J."/>
            <person name="Barry K."/>
            <person name="Miller A.N."/>
            <person name="Grigoriev I.V."/>
            <person name="Debuchy R."/>
            <person name="Gladieux P."/>
            <person name="Hiltunen Thoren M."/>
            <person name="Johannesson H."/>
        </authorList>
    </citation>
    <scope>NUCLEOTIDE SEQUENCE</scope>
    <source>
        <strain evidence="3">PSN243</strain>
    </source>
</reference>
<keyword evidence="1" id="KW-0040">ANK repeat</keyword>
<evidence type="ECO:0000256" key="2">
    <source>
        <dbReference type="SAM" id="MobiDB-lite"/>
    </source>
</evidence>
<evidence type="ECO:0000313" key="3">
    <source>
        <dbReference type="EMBL" id="KAK4450494.1"/>
    </source>
</evidence>
<dbReference type="PROSITE" id="PS50297">
    <property type="entry name" value="ANK_REP_REGION"/>
    <property type="match status" value="1"/>
</dbReference>
<dbReference type="AlphaFoldDB" id="A0AAV9GR12"/>
<proteinExistence type="predicted"/>
<dbReference type="EMBL" id="MU865932">
    <property type="protein sequence ID" value="KAK4450494.1"/>
    <property type="molecule type" value="Genomic_DNA"/>
</dbReference>
<name>A0AAV9GR12_9PEZI</name>